<dbReference type="InterPro" id="IPR006659">
    <property type="entry name" value="Arsenate_reductase"/>
</dbReference>
<keyword evidence="9" id="KW-1185">Reference proteome</keyword>
<dbReference type="RefSeq" id="WP_210801965.1">
    <property type="nucleotide sequence ID" value="NZ_JAGQDE010000007.1"/>
</dbReference>
<evidence type="ECO:0000256" key="3">
    <source>
        <dbReference type="ARBA" id="ARBA00023002"/>
    </source>
</evidence>
<evidence type="ECO:0000313" key="8">
    <source>
        <dbReference type="EMBL" id="MBQ0959350.1"/>
    </source>
</evidence>
<dbReference type="NCBIfam" id="TIGR00014">
    <property type="entry name" value="arsC"/>
    <property type="match status" value="1"/>
</dbReference>
<dbReference type="PANTHER" id="PTHR30041:SF5">
    <property type="entry name" value="ARSENATE REDUCTASE-RELATED"/>
    <property type="match status" value="1"/>
</dbReference>
<reference evidence="8" key="1">
    <citation type="submission" date="2021-04" db="EMBL/GenBank/DDBJ databases">
        <title>The genome sequence of Ideonella sp. 4Y11.</title>
        <authorList>
            <person name="Liu Y."/>
        </authorList>
    </citation>
    <scope>NUCLEOTIDE SEQUENCE</scope>
    <source>
        <strain evidence="8">4Y11</strain>
    </source>
</reference>
<organism evidence="8 9">
    <name type="scientific">Ideonella aquatica</name>
    <dbReference type="NCBI Taxonomy" id="2824119"/>
    <lineage>
        <taxon>Bacteria</taxon>
        <taxon>Pseudomonadati</taxon>
        <taxon>Pseudomonadota</taxon>
        <taxon>Betaproteobacteria</taxon>
        <taxon>Burkholderiales</taxon>
        <taxon>Sphaerotilaceae</taxon>
        <taxon>Ideonella</taxon>
    </lineage>
</organism>
<dbReference type="GO" id="GO:0046685">
    <property type="term" value="P:response to arsenic-containing substance"/>
    <property type="evidence" value="ECO:0007669"/>
    <property type="project" value="UniProtKB-KW"/>
</dbReference>
<dbReference type="PANTHER" id="PTHR30041">
    <property type="entry name" value="ARSENATE REDUCTASE"/>
    <property type="match status" value="1"/>
</dbReference>
<keyword evidence="3 7" id="KW-0560">Oxidoreductase</keyword>
<comment type="similarity">
    <text evidence="1 6 7">Belongs to the ArsC family.</text>
</comment>
<dbReference type="InterPro" id="IPR006660">
    <property type="entry name" value="Arsenate_reductase-like"/>
</dbReference>
<protein>
    <recommendedName>
        <fullName evidence="5 7">Arsenate reductase</fullName>
        <ecNumber evidence="4 7">1.20.4.1</ecNumber>
    </recommendedName>
</protein>
<comment type="caution">
    <text evidence="8">The sequence shown here is derived from an EMBL/GenBank/DDBJ whole genome shotgun (WGS) entry which is preliminary data.</text>
</comment>
<dbReference type="Gene3D" id="3.40.30.10">
    <property type="entry name" value="Glutaredoxin"/>
    <property type="match status" value="1"/>
</dbReference>
<dbReference type="PROSITE" id="PS51353">
    <property type="entry name" value="ARSC"/>
    <property type="match status" value="1"/>
</dbReference>
<dbReference type="Pfam" id="PF03960">
    <property type="entry name" value="ArsC"/>
    <property type="match status" value="1"/>
</dbReference>
<gene>
    <name evidence="8" type="primary">arsC</name>
    <name evidence="8" type="ORF">KAK06_10350</name>
</gene>
<name>A0A940YU49_9BURK</name>
<evidence type="ECO:0000256" key="5">
    <source>
        <dbReference type="ARBA" id="ARBA00039879"/>
    </source>
</evidence>
<evidence type="ECO:0000256" key="6">
    <source>
        <dbReference type="PROSITE-ProRule" id="PRU01282"/>
    </source>
</evidence>
<evidence type="ECO:0000256" key="7">
    <source>
        <dbReference type="RuleBase" id="RU362029"/>
    </source>
</evidence>
<comment type="catalytic activity">
    <reaction evidence="7">
        <text>[glutaredoxin]-dithiol + arsenate + glutathione + H(+) = glutathionyl-S-S-[glutaredoxin] + arsenite + H2O</text>
        <dbReference type="Rhea" id="RHEA:22016"/>
        <dbReference type="Rhea" id="RHEA-COMP:10729"/>
        <dbReference type="Rhea" id="RHEA-COMP:17668"/>
        <dbReference type="ChEBI" id="CHEBI:15377"/>
        <dbReference type="ChEBI" id="CHEBI:15378"/>
        <dbReference type="ChEBI" id="CHEBI:29242"/>
        <dbReference type="ChEBI" id="CHEBI:29950"/>
        <dbReference type="ChEBI" id="CHEBI:48597"/>
        <dbReference type="ChEBI" id="CHEBI:57925"/>
        <dbReference type="ChEBI" id="CHEBI:146199"/>
        <dbReference type="EC" id="1.20.4.1"/>
    </reaction>
</comment>
<sequence>MSGWTIFHNPRCSTSRQVLAALRDAGIEPQVVEYLKTPPDRATLQRLARDMGQGVRGLVRAKEALYTELALDGASDDALLDAMLAHPVLINRPIVVSPRATRMCRPAATVAELL</sequence>
<dbReference type="InterPro" id="IPR036249">
    <property type="entry name" value="Thioredoxin-like_sf"/>
</dbReference>
<keyword evidence="2" id="KW-0059">Arsenical resistance</keyword>
<accession>A0A940YU49</accession>
<dbReference type="Proteomes" id="UP000678374">
    <property type="component" value="Unassembled WGS sequence"/>
</dbReference>
<evidence type="ECO:0000256" key="1">
    <source>
        <dbReference type="ARBA" id="ARBA00007198"/>
    </source>
</evidence>
<dbReference type="SUPFAM" id="SSF52833">
    <property type="entry name" value="Thioredoxin-like"/>
    <property type="match status" value="1"/>
</dbReference>
<evidence type="ECO:0000256" key="2">
    <source>
        <dbReference type="ARBA" id="ARBA00022849"/>
    </source>
</evidence>
<evidence type="ECO:0000313" key="9">
    <source>
        <dbReference type="Proteomes" id="UP000678374"/>
    </source>
</evidence>
<dbReference type="CDD" id="cd03034">
    <property type="entry name" value="ArsC_ArsC"/>
    <property type="match status" value="1"/>
</dbReference>
<dbReference type="EC" id="1.20.4.1" evidence="4 7"/>
<dbReference type="AlphaFoldDB" id="A0A940YU49"/>
<dbReference type="GO" id="GO:0008794">
    <property type="term" value="F:arsenate reductase (glutaredoxin) activity"/>
    <property type="evidence" value="ECO:0007669"/>
    <property type="project" value="UniProtKB-UniRule"/>
</dbReference>
<dbReference type="EMBL" id="JAGQDE010000007">
    <property type="protein sequence ID" value="MBQ0959350.1"/>
    <property type="molecule type" value="Genomic_DNA"/>
</dbReference>
<proteinExistence type="inferred from homology"/>
<evidence type="ECO:0000256" key="4">
    <source>
        <dbReference type="ARBA" id="ARBA00038969"/>
    </source>
</evidence>